<dbReference type="Proteomes" id="UP000595140">
    <property type="component" value="Unassembled WGS sequence"/>
</dbReference>
<feature type="compositionally biased region" description="Polar residues" evidence="1">
    <location>
        <begin position="1"/>
        <end position="16"/>
    </location>
</feature>
<gene>
    <name evidence="2" type="ORF">CCAM_LOCUS38765</name>
</gene>
<protein>
    <submittedName>
        <fullName evidence="2">Uncharacterized protein</fullName>
    </submittedName>
</protein>
<feature type="region of interest" description="Disordered" evidence="1">
    <location>
        <begin position="1"/>
        <end position="21"/>
    </location>
</feature>
<name>A0A484N7Z8_9ASTE</name>
<sequence length="72" mass="7665">MVTSSGPCSEQPTPGSKTHLPVLLPSTILHRLFLIGDATPAPGSSRFRPEAELQKPVAAGSPQPPVRHLFRV</sequence>
<evidence type="ECO:0000256" key="1">
    <source>
        <dbReference type="SAM" id="MobiDB-lite"/>
    </source>
</evidence>
<reference evidence="2 3" key="1">
    <citation type="submission" date="2018-04" db="EMBL/GenBank/DDBJ databases">
        <authorList>
            <person name="Vogel A."/>
        </authorList>
    </citation>
    <scope>NUCLEOTIDE SEQUENCE [LARGE SCALE GENOMIC DNA]</scope>
</reference>
<feature type="region of interest" description="Disordered" evidence="1">
    <location>
        <begin position="39"/>
        <end position="72"/>
    </location>
</feature>
<proteinExistence type="predicted"/>
<keyword evidence="3" id="KW-1185">Reference proteome</keyword>
<dbReference type="AlphaFoldDB" id="A0A484N7Z8"/>
<organism evidence="2 3">
    <name type="scientific">Cuscuta campestris</name>
    <dbReference type="NCBI Taxonomy" id="132261"/>
    <lineage>
        <taxon>Eukaryota</taxon>
        <taxon>Viridiplantae</taxon>
        <taxon>Streptophyta</taxon>
        <taxon>Embryophyta</taxon>
        <taxon>Tracheophyta</taxon>
        <taxon>Spermatophyta</taxon>
        <taxon>Magnoliopsida</taxon>
        <taxon>eudicotyledons</taxon>
        <taxon>Gunneridae</taxon>
        <taxon>Pentapetalae</taxon>
        <taxon>asterids</taxon>
        <taxon>lamiids</taxon>
        <taxon>Solanales</taxon>
        <taxon>Convolvulaceae</taxon>
        <taxon>Cuscuteae</taxon>
        <taxon>Cuscuta</taxon>
        <taxon>Cuscuta subgen. Grammica</taxon>
        <taxon>Cuscuta sect. Cleistogrammica</taxon>
    </lineage>
</organism>
<evidence type="ECO:0000313" key="2">
    <source>
        <dbReference type="EMBL" id="VFQ96989.1"/>
    </source>
</evidence>
<accession>A0A484N7Z8</accession>
<dbReference type="EMBL" id="OOIL02006272">
    <property type="protein sequence ID" value="VFQ96989.1"/>
    <property type="molecule type" value="Genomic_DNA"/>
</dbReference>
<evidence type="ECO:0000313" key="3">
    <source>
        <dbReference type="Proteomes" id="UP000595140"/>
    </source>
</evidence>